<reference evidence="1" key="1">
    <citation type="journal article" date="2014" name="Front. Microbiol.">
        <title>High frequency of phylogenetically diverse reductive dehalogenase-homologous genes in deep subseafloor sedimentary metagenomes.</title>
        <authorList>
            <person name="Kawai M."/>
            <person name="Futagami T."/>
            <person name="Toyoda A."/>
            <person name="Takaki Y."/>
            <person name="Nishi S."/>
            <person name="Hori S."/>
            <person name="Arai W."/>
            <person name="Tsubouchi T."/>
            <person name="Morono Y."/>
            <person name="Uchiyama I."/>
            <person name="Ito T."/>
            <person name="Fujiyama A."/>
            <person name="Inagaki F."/>
            <person name="Takami H."/>
        </authorList>
    </citation>
    <scope>NUCLEOTIDE SEQUENCE</scope>
    <source>
        <strain evidence="1">Expedition CK06-06</strain>
    </source>
</reference>
<protein>
    <submittedName>
        <fullName evidence="1">Uncharacterized protein</fullName>
    </submittedName>
</protein>
<sequence>HTREEWAELRDLRTRVTQLEAEVALLTAQLEKDGIINE</sequence>
<dbReference type="EMBL" id="BARV01004880">
    <property type="protein sequence ID" value="GAI08447.1"/>
    <property type="molecule type" value="Genomic_DNA"/>
</dbReference>
<dbReference type="AlphaFoldDB" id="X1KMZ7"/>
<organism evidence="1">
    <name type="scientific">marine sediment metagenome</name>
    <dbReference type="NCBI Taxonomy" id="412755"/>
    <lineage>
        <taxon>unclassified sequences</taxon>
        <taxon>metagenomes</taxon>
        <taxon>ecological metagenomes</taxon>
    </lineage>
</organism>
<evidence type="ECO:0000313" key="1">
    <source>
        <dbReference type="EMBL" id="GAI08447.1"/>
    </source>
</evidence>
<name>X1KMZ7_9ZZZZ</name>
<proteinExistence type="predicted"/>
<gene>
    <name evidence="1" type="ORF">S06H3_10512</name>
</gene>
<accession>X1KMZ7</accession>
<feature type="non-terminal residue" evidence="1">
    <location>
        <position position="1"/>
    </location>
</feature>
<comment type="caution">
    <text evidence="1">The sequence shown here is derived from an EMBL/GenBank/DDBJ whole genome shotgun (WGS) entry which is preliminary data.</text>
</comment>